<dbReference type="EMBL" id="WXFA01000095">
    <property type="protein sequence ID" value="MBM3096339.1"/>
    <property type="molecule type" value="Genomic_DNA"/>
</dbReference>
<protein>
    <submittedName>
        <fullName evidence="1">Uncharacterized protein</fullName>
    </submittedName>
</protein>
<evidence type="ECO:0000313" key="2">
    <source>
        <dbReference type="Proteomes" id="UP000744980"/>
    </source>
</evidence>
<evidence type="ECO:0000313" key="1">
    <source>
        <dbReference type="EMBL" id="MBM3096339.1"/>
    </source>
</evidence>
<proteinExistence type="predicted"/>
<dbReference type="AlphaFoldDB" id="A0AAW4FYK2"/>
<sequence length="106" mass="11549">MNLANLQIEGLLMAIASINHVLVRRGLLSAEDIEIALRKAEAIETGGEAWQGLSPVHRDAISFPILLLQLANRCQPEADLPCFSELAGMVGRMKAPGEDQDRPFSK</sequence>
<keyword evidence="2" id="KW-1185">Reference proteome</keyword>
<gene>
    <name evidence="1" type="ORF">GFB56_37575</name>
</gene>
<comment type="caution">
    <text evidence="1">The sequence shown here is derived from an EMBL/GenBank/DDBJ whole genome shotgun (WGS) entry which is preliminary data.</text>
</comment>
<dbReference type="Proteomes" id="UP000744980">
    <property type="component" value="Unassembled WGS sequence"/>
</dbReference>
<name>A0AAW4FYK2_9HYPH</name>
<organism evidence="1 2">
    <name type="scientific">Ensifer canadensis</name>
    <dbReference type="NCBI Taxonomy" id="555315"/>
    <lineage>
        <taxon>Bacteria</taxon>
        <taxon>Pseudomonadati</taxon>
        <taxon>Pseudomonadota</taxon>
        <taxon>Alphaproteobacteria</taxon>
        <taxon>Hyphomicrobiales</taxon>
        <taxon>Rhizobiaceae</taxon>
        <taxon>Sinorhizobium/Ensifer group</taxon>
        <taxon>Ensifer</taxon>
    </lineage>
</organism>
<reference evidence="1 2" key="1">
    <citation type="submission" date="2020-01" db="EMBL/GenBank/DDBJ databases">
        <title>Draft genome assembly of Ensifer adhaerens T173.</title>
        <authorList>
            <person name="Craig J.E."/>
            <person name="Stinchcombe J.R."/>
        </authorList>
    </citation>
    <scope>NUCLEOTIDE SEQUENCE [LARGE SCALE GENOMIC DNA]</scope>
    <source>
        <strain evidence="1 2">T173</strain>
    </source>
</reference>
<dbReference type="RefSeq" id="WP_057208110.1">
    <property type="nucleotide sequence ID" value="NZ_CP083373.1"/>
</dbReference>
<accession>A0AAW4FYK2</accession>